<dbReference type="Proteomes" id="UP000036681">
    <property type="component" value="Unplaced"/>
</dbReference>
<dbReference type="AlphaFoldDB" id="A0A0M3HUU9"/>
<keyword evidence="2" id="KW-1185">Reference proteome</keyword>
<name>A0A0M3HUU9_ASCLU</name>
<organism evidence="2 3">
    <name type="scientific">Ascaris lumbricoides</name>
    <name type="common">Giant roundworm</name>
    <dbReference type="NCBI Taxonomy" id="6252"/>
    <lineage>
        <taxon>Eukaryota</taxon>
        <taxon>Metazoa</taxon>
        <taxon>Ecdysozoa</taxon>
        <taxon>Nematoda</taxon>
        <taxon>Chromadorea</taxon>
        <taxon>Rhabditida</taxon>
        <taxon>Spirurina</taxon>
        <taxon>Ascaridomorpha</taxon>
        <taxon>Ascaridoidea</taxon>
        <taxon>Ascarididae</taxon>
        <taxon>Ascaris</taxon>
    </lineage>
</organism>
<reference evidence="3" key="1">
    <citation type="submission" date="2017-02" db="UniProtKB">
        <authorList>
            <consortium name="WormBaseParasite"/>
        </authorList>
    </citation>
    <scope>IDENTIFICATION</scope>
</reference>
<evidence type="ECO:0000313" key="2">
    <source>
        <dbReference type="Proteomes" id="UP000036681"/>
    </source>
</evidence>
<evidence type="ECO:0000256" key="1">
    <source>
        <dbReference type="SAM" id="MobiDB-lite"/>
    </source>
</evidence>
<sequence length="122" mass="13795">MKRLHWSGHAPPAQLQHSLCSGRTSRGHDDIRGRTTYGVHQPAFIYEVHCHASCDGAAQLLPRFQACYSPVYIWAYVPDSTYGSVPRRMMAEVVLRSSWSTFCDVESTDYPMRSSLLFDGIL</sequence>
<accession>A0A0M3HUU9</accession>
<protein>
    <submittedName>
        <fullName evidence="3">Uncharacterized protein</fullName>
    </submittedName>
</protein>
<evidence type="ECO:0000313" key="3">
    <source>
        <dbReference type="WBParaSite" id="ALUE_0000662401-mRNA-1"/>
    </source>
</evidence>
<feature type="compositionally biased region" description="Polar residues" evidence="1">
    <location>
        <begin position="15"/>
        <end position="24"/>
    </location>
</feature>
<proteinExistence type="predicted"/>
<dbReference type="WBParaSite" id="ALUE_0000662401-mRNA-1">
    <property type="protein sequence ID" value="ALUE_0000662401-mRNA-1"/>
    <property type="gene ID" value="ALUE_0000662401"/>
</dbReference>
<feature type="region of interest" description="Disordered" evidence="1">
    <location>
        <begin position="1"/>
        <end position="26"/>
    </location>
</feature>